<feature type="transmembrane region" description="Helical" evidence="7">
    <location>
        <begin position="321"/>
        <end position="346"/>
    </location>
</feature>
<feature type="transmembrane region" description="Helical" evidence="7">
    <location>
        <begin position="529"/>
        <end position="549"/>
    </location>
</feature>
<comment type="subcellular location">
    <subcellularLocation>
        <location evidence="1">Membrane</location>
        <topology evidence="1">Multi-pass membrane protein</topology>
    </subcellularLocation>
</comment>
<sequence>MDSVDTRDGETPLIVDNLQSPTPKNHTRDIHILSAAFLLIFLAYGAAQNLETSVNAAGDLGTISRGILYVSFMFFSLVASLVVVLWHSKNALVLGTSGYWLFILANLKPSCHGRDYNSHEGTVIGKFNGVFRETFALHQFVGNLMPLALLKDGDDGSTRGTTLLFVVFLCHMTLGTILMCFLGKTDSKEEKGPADSSYYSKLLNGLILPYVVNPALGESGVGGAMAAYGAFDEMCSLVAGRLTSGLTSITFTVCGGLLGQAVIFICLLLNSSGVLDTVYLLLMAALLGVGDGVLNTQLSALLALLFKRDTEGAFAQFKATIAVIFFLSPYISMQAMVAIILAGLCLNLADDRGRKPVIVNLLSNACIKTSRSSRRVALRFNQKSSPSSSPPTKPPKKIVAGSIVVEIRSPSLPSPPPLTKTPPPSSLTNPNLNLILQDMPFSCFASLFHKLSSRWPLLPYAATWTVLLTVTVAVASFSPEVAFVSAISPSSSFSRQCRKEGSIRVPLDLPGEILCFPVHLFARSKFDVIVPPVFAAVVVAGSVWVVRAFV</sequence>
<dbReference type="GO" id="GO:0016020">
    <property type="term" value="C:membrane"/>
    <property type="evidence" value="ECO:0007669"/>
    <property type="project" value="UniProtKB-SubCell"/>
</dbReference>
<dbReference type="EMBL" id="BPVZ01000085">
    <property type="protein sequence ID" value="GKV30027.1"/>
    <property type="molecule type" value="Genomic_DNA"/>
</dbReference>
<feature type="compositionally biased region" description="Basic and acidic residues" evidence="6">
    <location>
        <begin position="1"/>
        <end position="10"/>
    </location>
</feature>
<feature type="transmembrane region" description="Helical" evidence="7">
    <location>
        <begin position="248"/>
        <end position="269"/>
    </location>
</feature>
<evidence type="ECO:0000256" key="6">
    <source>
        <dbReference type="SAM" id="MobiDB-lite"/>
    </source>
</evidence>
<reference evidence="8 9" key="1">
    <citation type="journal article" date="2021" name="Commun. Biol.">
        <title>The genome of Shorea leprosula (Dipterocarpaceae) highlights the ecological relevance of drought in aseasonal tropical rainforests.</title>
        <authorList>
            <person name="Ng K.K.S."/>
            <person name="Kobayashi M.J."/>
            <person name="Fawcett J.A."/>
            <person name="Hatakeyama M."/>
            <person name="Paape T."/>
            <person name="Ng C.H."/>
            <person name="Ang C.C."/>
            <person name="Tnah L.H."/>
            <person name="Lee C.T."/>
            <person name="Nishiyama T."/>
            <person name="Sese J."/>
            <person name="O'Brien M.J."/>
            <person name="Copetti D."/>
            <person name="Mohd Noor M.I."/>
            <person name="Ong R.C."/>
            <person name="Putra M."/>
            <person name="Sireger I.Z."/>
            <person name="Indrioko S."/>
            <person name="Kosugi Y."/>
            <person name="Izuno A."/>
            <person name="Isagi Y."/>
            <person name="Lee S.L."/>
            <person name="Shimizu K.K."/>
        </authorList>
    </citation>
    <scope>NUCLEOTIDE SEQUENCE [LARGE SCALE GENOMIC DNA]</scope>
    <source>
        <strain evidence="8">214</strain>
    </source>
</reference>
<dbReference type="PANTHER" id="PTHR19444">
    <property type="entry name" value="UNC-93 RELATED"/>
    <property type="match status" value="1"/>
</dbReference>
<dbReference type="PANTHER" id="PTHR19444:SF13">
    <property type="entry name" value="PROTEIN UNC-93 HOMOLOG A"/>
    <property type="match status" value="1"/>
</dbReference>
<keyword evidence="5 7" id="KW-0472">Membrane</keyword>
<protein>
    <submittedName>
        <fullName evidence="8">Uncharacterized protein</fullName>
    </submittedName>
</protein>
<keyword evidence="3 7" id="KW-0812">Transmembrane</keyword>
<dbReference type="InterPro" id="IPR051951">
    <property type="entry name" value="UNC-93_regulatory"/>
</dbReference>
<feature type="transmembrane region" description="Helical" evidence="7">
    <location>
        <begin position="202"/>
        <end position="228"/>
    </location>
</feature>
<evidence type="ECO:0000256" key="4">
    <source>
        <dbReference type="ARBA" id="ARBA00022989"/>
    </source>
</evidence>
<comment type="caution">
    <text evidence="8">The sequence shown here is derived from an EMBL/GenBank/DDBJ whole genome shotgun (WGS) entry which is preliminary data.</text>
</comment>
<evidence type="ECO:0000256" key="5">
    <source>
        <dbReference type="ARBA" id="ARBA00023136"/>
    </source>
</evidence>
<organism evidence="8 9">
    <name type="scientific">Rubroshorea leprosula</name>
    <dbReference type="NCBI Taxonomy" id="152421"/>
    <lineage>
        <taxon>Eukaryota</taxon>
        <taxon>Viridiplantae</taxon>
        <taxon>Streptophyta</taxon>
        <taxon>Embryophyta</taxon>
        <taxon>Tracheophyta</taxon>
        <taxon>Spermatophyta</taxon>
        <taxon>Magnoliopsida</taxon>
        <taxon>eudicotyledons</taxon>
        <taxon>Gunneridae</taxon>
        <taxon>Pentapetalae</taxon>
        <taxon>rosids</taxon>
        <taxon>malvids</taxon>
        <taxon>Malvales</taxon>
        <taxon>Dipterocarpaceae</taxon>
        <taxon>Rubroshorea</taxon>
    </lineage>
</organism>
<feature type="transmembrane region" description="Helical" evidence="7">
    <location>
        <begin position="30"/>
        <end position="47"/>
    </location>
</feature>
<name>A0AAV5KZJ1_9ROSI</name>
<comment type="similarity">
    <text evidence="2">Belongs to the unc-93 family.</text>
</comment>
<evidence type="ECO:0000256" key="1">
    <source>
        <dbReference type="ARBA" id="ARBA00004141"/>
    </source>
</evidence>
<keyword evidence="4 7" id="KW-1133">Transmembrane helix</keyword>
<feature type="region of interest" description="Disordered" evidence="6">
    <location>
        <begin position="1"/>
        <end position="25"/>
    </location>
</feature>
<accession>A0AAV5KZJ1</accession>
<gene>
    <name evidence="8" type="ORF">SLEP1_g38894</name>
</gene>
<feature type="transmembrane region" description="Helical" evidence="7">
    <location>
        <begin position="457"/>
        <end position="477"/>
    </location>
</feature>
<feature type="transmembrane region" description="Helical" evidence="7">
    <location>
        <begin position="67"/>
        <end position="86"/>
    </location>
</feature>
<dbReference type="InterPro" id="IPR010291">
    <property type="entry name" value="Ion_channel_UNC-93"/>
</dbReference>
<keyword evidence="9" id="KW-1185">Reference proteome</keyword>
<evidence type="ECO:0000256" key="7">
    <source>
        <dbReference type="SAM" id="Phobius"/>
    </source>
</evidence>
<evidence type="ECO:0000256" key="3">
    <source>
        <dbReference type="ARBA" id="ARBA00022692"/>
    </source>
</evidence>
<feature type="transmembrane region" description="Helical" evidence="7">
    <location>
        <begin position="281"/>
        <end position="306"/>
    </location>
</feature>
<dbReference type="Proteomes" id="UP001054252">
    <property type="component" value="Unassembled WGS sequence"/>
</dbReference>
<feature type="transmembrane region" description="Helical" evidence="7">
    <location>
        <begin position="163"/>
        <end position="182"/>
    </location>
</feature>
<evidence type="ECO:0000313" key="9">
    <source>
        <dbReference type="Proteomes" id="UP001054252"/>
    </source>
</evidence>
<proteinExistence type="inferred from homology"/>
<evidence type="ECO:0000256" key="2">
    <source>
        <dbReference type="ARBA" id="ARBA00009172"/>
    </source>
</evidence>
<dbReference type="Pfam" id="PF05978">
    <property type="entry name" value="UNC-93"/>
    <property type="match status" value="1"/>
</dbReference>
<evidence type="ECO:0000313" key="8">
    <source>
        <dbReference type="EMBL" id="GKV30027.1"/>
    </source>
</evidence>
<dbReference type="AlphaFoldDB" id="A0AAV5KZJ1"/>